<comment type="subcellular location">
    <subcellularLocation>
        <location evidence="1">Cell membrane</location>
        <topology evidence="1">Multi-pass membrane protein</topology>
    </subcellularLocation>
</comment>
<dbReference type="Pfam" id="PF02687">
    <property type="entry name" value="FtsX"/>
    <property type="match status" value="1"/>
</dbReference>
<keyword evidence="2" id="KW-1003">Cell membrane</keyword>
<protein>
    <submittedName>
        <fullName evidence="9">FtsX-like permease family protein</fullName>
    </submittedName>
</protein>
<dbReference type="RefSeq" id="WP_084754594.1">
    <property type="nucleotide sequence ID" value="NZ_CALGVN010000013.1"/>
</dbReference>
<dbReference type="GO" id="GO:0005886">
    <property type="term" value="C:plasma membrane"/>
    <property type="evidence" value="ECO:0007669"/>
    <property type="project" value="UniProtKB-SubCell"/>
</dbReference>
<feature type="transmembrane region" description="Helical" evidence="6">
    <location>
        <begin position="403"/>
        <end position="423"/>
    </location>
</feature>
<feature type="transmembrane region" description="Helical" evidence="6">
    <location>
        <begin position="186"/>
        <end position="209"/>
    </location>
</feature>
<evidence type="ECO:0000256" key="3">
    <source>
        <dbReference type="ARBA" id="ARBA00022692"/>
    </source>
</evidence>
<keyword evidence="3 6" id="KW-0812">Transmembrane</keyword>
<accession>A0A1M6RQM4</accession>
<feature type="transmembrane region" description="Helical" evidence="6">
    <location>
        <begin position="569"/>
        <end position="593"/>
    </location>
</feature>
<name>A0A1M6RQM4_PSETH</name>
<feature type="transmembrane region" description="Helical" evidence="6">
    <location>
        <begin position="599"/>
        <end position="619"/>
    </location>
</feature>
<feature type="transmembrane region" description="Helical" evidence="6">
    <location>
        <begin position="230"/>
        <end position="257"/>
    </location>
</feature>
<keyword evidence="5 6" id="KW-0472">Membrane</keyword>
<feature type="signal peptide" evidence="7">
    <location>
        <begin position="1"/>
        <end position="19"/>
    </location>
</feature>
<feature type="transmembrane region" description="Helical" evidence="6">
    <location>
        <begin position="348"/>
        <end position="373"/>
    </location>
</feature>
<evidence type="ECO:0000256" key="5">
    <source>
        <dbReference type="ARBA" id="ARBA00023136"/>
    </source>
</evidence>
<dbReference type="STRING" id="1848.SAMN05443637_105108"/>
<dbReference type="OrthoDB" id="4871813at2"/>
<reference evidence="9 10" key="1">
    <citation type="submission" date="2016-11" db="EMBL/GenBank/DDBJ databases">
        <authorList>
            <person name="Jaros S."/>
            <person name="Januszkiewicz K."/>
            <person name="Wedrychowicz H."/>
        </authorList>
    </citation>
    <scope>NUCLEOTIDE SEQUENCE [LARGE SCALE GENOMIC DNA]</scope>
    <source>
        <strain evidence="9 10">DSM 43832</strain>
    </source>
</reference>
<dbReference type="EMBL" id="FRAP01000005">
    <property type="protein sequence ID" value="SHK34710.1"/>
    <property type="molecule type" value="Genomic_DNA"/>
</dbReference>
<feature type="domain" description="ABC3 transporter permease C-terminal" evidence="8">
    <location>
        <begin position="190"/>
        <end position="296"/>
    </location>
</feature>
<feature type="chain" id="PRO_5012477790" evidence="7">
    <location>
        <begin position="20"/>
        <end position="634"/>
    </location>
</feature>
<feature type="transmembrane region" description="Helical" evidence="6">
    <location>
        <begin position="322"/>
        <end position="342"/>
    </location>
</feature>
<evidence type="ECO:0000256" key="6">
    <source>
        <dbReference type="SAM" id="Phobius"/>
    </source>
</evidence>
<keyword evidence="7" id="KW-0732">Signal</keyword>
<evidence type="ECO:0000256" key="7">
    <source>
        <dbReference type="SAM" id="SignalP"/>
    </source>
</evidence>
<dbReference type="AlphaFoldDB" id="A0A1M6RQM4"/>
<feature type="transmembrane region" description="Helical" evidence="6">
    <location>
        <begin position="277"/>
        <end position="301"/>
    </location>
</feature>
<organism evidence="9 10">
    <name type="scientific">Pseudonocardia thermophila</name>
    <dbReference type="NCBI Taxonomy" id="1848"/>
    <lineage>
        <taxon>Bacteria</taxon>
        <taxon>Bacillati</taxon>
        <taxon>Actinomycetota</taxon>
        <taxon>Actinomycetes</taxon>
        <taxon>Pseudonocardiales</taxon>
        <taxon>Pseudonocardiaceae</taxon>
        <taxon>Pseudonocardia</taxon>
    </lineage>
</organism>
<keyword evidence="10" id="KW-1185">Reference proteome</keyword>
<proteinExistence type="predicted"/>
<evidence type="ECO:0000259" key="8">
    <source>
        <dbReference type="Pfam" id="PF02687"/>
    </source>
</evidence>
<feature type="transmembrane region" description="Helical" evidence="6">
    <location>
        <begin position="510"/>
        <end position="535"/>
    </location>
</feature>
<dbReference type="InterPro" id="IPR003838">
    <property type="entry name" value="ABC3_permease_C"/>
</dbReference>
<dbReference type="Proteomes" id="UP000184363">
    <property type="component" value="Unassembled WGS sequence"/>
</dbReference>
<evidence type="ECO:0000256" key="1">
    <source>
        <dbReference type="ARBA" id="ARBA00004651"/>
    </source>
</evidence>
<evidence type="ECO:0000256" key="4">
    <source>
        <dbReference type="ARBA" id="ARBA00022989"/>
    </source>
</evidence>
<keyword evidence="4 6" id="KW-1133">Transmembrane helix</keyword>
<evidence type="ECO:0000256" key="2">
    <source>
        <dbReference type="ARBA" id="ARBA00022475"/>
    </source>
</evidence>
<gene>
    <name evidence="9" type="ORF">SAMN05443637_105108</name>
</gene>
<evidence type="ECO:0000313" key="10">
    <source>
        <dbReference type="Proteomes" id="UP000184363"/>
    </source>
</evidence>
<sequence>MIRFSIRLLLAGGRRAALAAGLVGAGVAMGTLLLAVTLGALHGWDAREARTGWRVDVDSAVARSAVAEPVGTARVRVDSVAGRPMDVVDLSATGSTAPPPGLPRVPAPGEVWVSPALAELIRTLPPAQLADRFPGPPTGTIDDTGLRDPGELVAIVGHADPVEGAVPIAEFDRSAGITIIEGYRQLTYVAVALLLFPVLGLLGAAARLTAVRRAERLATLRLLGASTRQLTVVAVTEVTLVAAVAAVAGIVAEWLLAPALALIPLGGSGWYASDLRVPPLVALAVVAGVALLAAAAATRGMRAVVVGPLGVVRRQAPRGLRWWHLLGVVAALIVFGIAQAAVGTSGFTVVGLVIAVAVLAMFGVVWLVGPWVVRLVGARLARSARSVPRLLAGRRMLDDPRGAFRPLAGLTLAVFVAGFLAPFSGALGGDPEESAALRVGESVSVEQVQARLQERGLAATVTASRRGPLVEPAPGTNRDEVRTALVPLAGEPVVSSAERDVASAVLAADIYRGILIVLVATFLVAATSAGTTAAARVLDQRRTLRLLNLAGTPMQVLAAAQRVETVRPLLVCGGIALVAGLVCAAPIMSAQAVLEPAGLTVLGSVVVIGALLVVAASAASRPLLRSVAQDRVAD</sequence>
<evidence type="ECO:0000313" key="9">
    <source>
        <dbReference type="EMBL" id="SHK34710.1"/>
    </source>
</evidence>